<dbReference type="PROSITE" id="PS51257">
    <property type="entry name" value="PROKAR_LIPOPROTEIN"/>
    <property type="match status" value="1"/>
</dbReference>
<evidence type="ECO:0000256" key="3">
    <source>
        <dbReference type="ARBA" id="ARBA00023004"/>
    </source>
</evidence>
<evidence type="ECO:0000313" key="7">
    <source>
        <dbReference type="EMBL" id="MBW8684989.1"/>
    </source>
</evidence>
<dbReference type="Proteomes" id="UP000812961">
    <property type="component" value="Unassembled WGS sequence"/>
</dbReference>
<gene>
    <name evidence="7" type="ORF">K1Y79_11665</name>
</gene>
<feature type="chain" id="PRO_5045364900" evidence="5">
    <location>
        <begin position="22"/>
        <end position="131"/>
    </location>
</feature>
<keyword evidence="5" id="KW-0732">Signal</keyword>
<protein>
    <submittedName>
        <fullName evidence="7">Cytochrome c</fullName>
    </submittedName>
</protein>
<evidence type="ECO:0000256" key="5">
    <source>
        <dbReference type="SAM" id="SignalP"/>
    </source>
</evidence>
<keyword evidence="1 4" id="KW-0349">Heme</keyword>
<keyword evidence="3 4" id="KW-0408">Iron</keyword>
<keyword evidence="2 4" id="KW-0479">Metal-binding</keyword>
<comment type="caution">
    <text evidence="7">The sequence shown here is derived from an EMBL/GenBank/DDBJ whole genome shotgun (WGS) entry which is preliminary data.</text>
</comment>
<reference evidence="7 8" key="1">
    <citation type="submission" date="2021-08" db="EMBL/GenBank/DDBJ databases">
        <title>The genome sequence of Chitinophaga sp. B61.</title>
        <authorList>
            <person name="Zhang X."/>
        </authorList>
    </citation>
    <scope>NUCLEOTIDE SEQUENCE [LARGE SCALE GENOMIC DNA]</scope>
    <source>
        <strain evidence="7 8">B61</strain>
    </source>
</reference>
<dbReference type="Gene3D" id="1.10.760.10">
    <property type="entry name" value="Cytochrome c-like domain"/>
    <property type="match status" value="1"/>
</dbReference>
<feature type="domain" description="Cytochrome c" evidence="6">
    <location>
        <begin position="49"/>
        <end position="128"/>
    </location>
</feature>
<evidence type="ECO:0000259" key="6">
    <source>
        <dbReference type="PROSITE" id="PS51007"/>
    </source>
</evidence>
<dbReference type="RefSeq" id="WP_220250191.1">
    <property type="nucleotide sequence ID" value="NZ_JAICCF010000002.1"/>
</dbReference>
<evidence type="ECO:0000256" key="2">
    <source>
        <dbReference type="ARBA" id="ARBA00022723"/>
    </source>
</evidence>
<dbReference type="PROSITE" id="PS51007">
    <property type="entry name" value="CYTC"/>
    <property type="match status" value="1"/>
</dbReference>
<dbReference type="InterPro" id="IPR009056">
    <property type="entry name" value="Cyt_c-like_dom"/>
</dbReference>
<evidence type="ECO:0000313" key="8">
    <source>
        <dbReference type="Proteomes" id="UP000812961"/>
    </source>
</evidence>
<feature type="signal peptide" evidence="5">
    <location>
        <begin position="1"/>
        <end position="21"/>
    </location>
</feature>
<dbReference type="InterPro" id="IPR036909">
    <property type="entry name" value="Cyt_c-like_dom_sf"/>
</dbReference>
<dbReference type="SUPFAM" id="SSF46626">
    <property type="entry name" value="Cytochrome c"/>
    <property type="match status" value="1"/>
</dbReference>
<evidence type="ECO:0000256" key="1">
    <source>
        <dbReference type="ARBA" id="ARBA00022617"/>
    </source>
</evidence>
<sequence length="131" mass="13623">MKKAFFPLMALAIACSTIIVSCSKDNEEDVNNPNPGGGGGTTCDTVDMRYTANIQPIIQSNCYSCHGNGNASGGISLGNYASLKTQVDNGRLVGAITHASGFSPMPLGGAKLSDCNINKIRAWIARGAQNN</sequence>
<name>A0ABS7GDU9_9BACT</name>
<dbReference type="EMBL" id="JAICCF010000002">
    <property type="protein sequence ID" value="MBW8684989.1"/>
    <property type="molecule type" value="Genomic_DNA"/>
</dbReference>
<accession>A0ABS7GDU9</accession>
<proteinExistence type="predicted"/>
<evidence type="ECO:0000256" key="4">
    <source>
        <dbReference type="PROSITE-ProRule" id="PRU00433"/>
    </source>
</evidence>
<organism evidence="7 8">
    <name type="scientific">Chitinophaga rhizophila</name>
    <dbReference type="NCBI Taxonomy" id="2866212"/>
    <lineage>
        <taxon>Bacteria</taxon>
        <taxon>Pseudomonadati</taxon>
        <taxon>Bacteroidota</taxon>
        <taxon>Chitinophagia</taxon>
        <taxon>Chitinophagales</taxon>
        <taxon>Chitinophagaceae</taxon>
        <taxon>Chitinophaga</taxon>
    </lineage>
</organism>
<keyword evidence="8" id="KW-1185">Reference proteome</keyword>